<dbReference type="PRINTS" id="PR00947">
    <property type="entry name" value="CUTICLE"/>
</dbReference>
<sequence>SCPVIVKCFRIMRQLVHICLSLALLGVVAEARRVRVRPVASEDIDQTPQQIEYYAEQEDANSPILVSRQDAYGRATGQPRLQPRAKPENKQPPVQTIRNYNKLNDDGSFTFGYEAADGSFKEETRGTDCVVRGKYGYVDPDGNKREFTYVSGNPCDPNAVNQEEEELPSDSGEDNVPQNFPRGPIKPLRPLKPSRPAQTLFQQTYSSQSGEEEEENGPVIPARNIPTKPLYRPSYIQPEDVIQPQSLRPTPRPTARPTPKAVFLPQPTPKAAVRITPRPSTVEPATTYRPQLLQATPSPTPSLYTKQFQPTFHSTPASINFDEEFKKFQLENNVVSSTTSSPSPSKSTTSDPIYSSELVFDPASGQYNTVLFQQLPQTVGGEVNLKGKLQPYVETPFSARPYFAPQRPLPYQQQLFQQQQQALLQQSQQLFQQQQQKKQQKVQPTIPAFQASAGFAPRFPASLLQQQPQQFTPIAQTPRYVAPKLQQAPQRYQYPQSQNPVQSFYYVSPQADQRHNLAAGQIDAFLRGHSISI</sequence>
<dbReference type="InterPro" id="IPR000618">
    <property type="entry name" value="Insect_cuticle"/>
</dbReference>
<dbReference type="AlphaFoldDB" id="A0A1B6DVG9"/>
<dbReference type="Pfam" id="PF00379">
    <property type="entry name" value="Chitin_bind_4"/>
    <property type="match status" value="1"/>
</dbReference>
<evidence type="ECO:0000313" key="3">
    <source>
        <dbReference type="EMBL" id="JAS29668.1"/>
    </source>
</evidence>
<dbReference type="PROSITE" id="PS51155">
    <property type="entry name" value="CHIT_BIND_RR_2"/>
    <property type="match status" value="1"/>
</dbReference>
<dbReference type="GO" id="GO:0008010">
    <property type="term" value="F:structural constituent of chitin-based larval cuticle"/>
    <property type="evidence" value="ECO:0007669"/>
    <property type="project" value="TreeGrafter"/>
</dbReference>
<feature type="region of interest" description="Disordered" evidence="2">
    <location>
        <begin position="75"/>
        <end position="94"/>
    </location>
</feature>
<gene>
    <name evidence="3" type="ORF">g.26891</name>
</gene>
<accession>A0A1B6DVG9</accession>
<feature type="compositionally biased region" description="Acidic residues" evidence="2">
    <location>
        <begin position="162"/>
        <end position="173"/>
    </location>
</feature>
<dbReference type="PANTHER" id="PTHR10380">
    <property type="entry name" value="CUTICLE PROTEIN"/>
    <property type="match status" value="1"/>
</dbReference>
<feature type="region of interest" description="Disordered" evidence="2">
    <location>
        <begin position="244"/>
        <end position="264"/>
    </location>
</feature>
<evidence type="ECO:0000256" key="1">
    <source>
        <dbReference type="PROSITE-ProRule" id="PRU00497"/>
    </source>
</evidence>
<evidence type="ECO:0000256" key="2">
    <source>
        <dbReference type="SAM" id="MobiDB-lite"/>
    </source>
</evidence>
<feature type="compositionally biased region" description="Polar residues" evidence="2">
    <location>
        <begin position="196"/>
        <end position="209"/>
    </location>
</feature>
<dbReference type="EMBL" id="GEDC01007630">
    <property type="protein sequence ID" value="JAS29668.1"/>
    <property type="molecule type" value="Transcribed_RNA"/>
</dbReference>
<protein>
    <submittedName>
        <fullName evidence="3">Uncharacterized protein</fullName>
    </submittedName>
</protein>
<name>A0A1B6DVG9_9HEMI</name>
<dbReference type="InterPro" id="IPR050468">
    <property type="entry name" value="Cuticle_Struct_Prot"/>
</dbReference>
<feature type="non-terminal residue" evidence="3">
    <location>
        <position position="1"/>
    </location>
</feature>
<feature type="region of interest" description="Disordered" evidence="2">
    <location>
        <begin position="152"/>
        <end position="228"/>
    </location>
</feature>
<dbReference type="PANTHER" id="PTHR10380:SF2">
    <property type="entry name" value="AGAP003037-PA"/>
    <property type="match status" value="1"/>
</dbReference>
<proteinExistence type="predicted"/>
<reference evidence="3" key="1">
    <citation type="submission" date="2015-12" db="EMBL/GenBank/DDBJ databases">
        <title>De novo transcriptome assembly of four potential Pierce s Disease insect vectors from Arizona vineyards.</title>
        <authorList>
            <person name="Tassone E.E."/>
        </authorList>
    </citation>
    <scope>NUCLEOTIDE SEQUENCE</scope>
</reference>
<keyword evidence="1" id="KW-0193">Cuticle</keyword>
<organism evidence="3">
    <name type="scientific">Clastoptera arizonana</name>
    <name type="common">Arizona spittle bug</name>
    <dbReference type="NCBI Taxonomy" id="38151"/>
    <lineage>
        <taxon>Eukaryota</taxon>
        <taxon>Metazoa</taxon>
        <taxon>Ecdysozoa</taxon>
        <taxon>Arthropoda</taxon>
        <taxon>Hexapoda</taxon>
        <taxon>Insecta</taxon>
        <taxon>Pterygota</taxon>
        <taxon>Neoptera</taxon>
        <taxon>Paraneoptera</taxon>
        <taxon>Hemiptera</taxon>
        <taxon>Auchenorrhyncha</taxon>
        <taxon>Cercopoidea</taxon>
        <taxon>Clastopteridae</taxon>
        <taxon>Clastoptera</taxon>
    </lineage>
</organism>
<dbReference type="GO" id="GO:0062129">
    <property type="term" value="C:chitin-based extracellular matrix"/>
    <property type="evidence" value="ECO:0007669"/>
    <property type="project" value="TreeGrafter"/>
</dbReference>